<dbReference type="InterPro" id="IPR000504">
    <property type="entry name" value="RRM_dom"/>
</dbReference>
<feature type="compositionally biased region" description="Basic and acidic residues" evidence="2">
    <location>
        <begin position="42"/>
        <end position="56"/>
    </location>
</feature>
<evidence type="ECO:0000313" key="6">
    <source>
        <dbReference type="Proteomes" id="UP000813385"/>
    </source>
</evidence>
<feature type="compositionally biased region" description="Low complexity" evidence="2">
    <location>
        <begin position="26"/>
        <end position="36"/>
    </location>
</feature>
<proteinExistence type="predicted"/>
<dbReference type="InterPro" id="IPR003954">
    <property type="entry name" value="RRM_euk-type"/>
</dbReference>
<dbReference type="InterPro" id="IPR035979">
    <property type="entry name" value="RBD_domain_sf"/>
</dbReference>
<dbReference type="Pfam" id="PF01585">
    <property type="entry name" value="G-patch"/>
    <property type="match status" value="1"/>
</dbReference>
<keyword evidence="6" id="KW-1185">Reference proteome</keyword>
<dbReference type="InterPro" id="IPR000467">
    <property type="entry name" value="G_patch_dom"/>
</dbReference>
<evidence type="ECO:0000259" key="3">
    <source>
        <dbReference type="PROSITE" id="PS50102"/>
    </source>
</evidence>
<dbReference type="PROSITE" id="PS50102">
    <property type="entry name" value="RRM"/>
    <property type="match status" value="1"/>
</dbReference>
<sequence>MAAPPPPPPPRGGGLSLYANLLEPAADTSSATISSAPVRYDQAGDDKDASATRKPLDPSLRFQPIRRPQAKPTRPQKPAFPRPAAAQTASTPAAAPPPTAASAQAPAPGKTTLADWAATEEDEWRYGLGEKRQRGGRKKKKNKRYGDQLETDWDELYDPTKPTNVEEYLRSDERIREVQDWKAVLYRHRRRRVSTDESEEDVRPTNNQFAPPPNYAFAPPPMSPPRPPRSPTPPPPPPPGEPATTAATISRAPVRYTPQEQAADDVIEDSTNMPSAAEPPSDEPRSLRPGQAGFAKRLMAKYGWTRGTGLGADESGILDPLRVQVEKRRRKADADGGGWADPANKARIIGGSRKDDGASRFGPMSEVVVLRNMLEGMPDLRHEVEEGLGQEIGEECGEKYGRVERLYIDVDNRQVFIRFTNSVSALRAVNELDGRIFNGNTVAAAFYDTEKFERGDYV</sequence>
<dbReference type="SMART" id="SM00361">
    <property type="entry name" value="RRM_1"/>
    <property type="match status" value="1"/>
</dbReference>
<dbReference type="AlphaFoldDB" id="A0A8K0TA24"/>
<feature type="region of interest" description="Disordered" evidence="2">
    <location>
        <begin position="332"/>
        <end position="359"/>
    </location>
</feature>
<dbReference type="OrthoDB" id="5411533at2759"/>
<dbReference type="SMART" id="SM00443">
    <property type="entry name" value="G_patch"/>
    <property type="match status" value="1"/>
</dbReference>
<keyword evidence="1" id="KW-0694">RNA-binding</keyword>
<feature type="compositionally biased region" description="Basic and acidic residues" evidence="2">
    <location>
        <begin position="124"/>
        <end position="133"/>
    </location>
</feature>
<name>A0A8K0TA24_9PEZI</name>
<dbReference type="SUPFAM" id="SSF54928">
    <property type="entry name" value="RNA-binding domain, RBD"/>
    <property type="match status" value="1"/>
</dbReference>
<dbReference type="Gene3D" id="3.30.70.330">
    <property type="match status" value="1"/>
</dbReference>
<reference evidence="5" key="1">
    <citation type="journal article" date="2021" name="Nat. Commun.">
        <title>Genetic determinants of endophytism in the Arabidopsis root mycobiome.</title>
        <authorList>
            <person name="Mesny F."/>
            <person name="Miyauchi S."/>
            <person name="Thiergart T."/>
            <person name="Pickel B."/>
            <person name="Atanasova L."/>
            <person name="Karlsson M."/>
            <person name="Huettel B."/>
            <person name="Barry K.W."/>
            <person name="Haridas S."/>
            <person name="Chen C."/>
            <person name="Bauer D."/>
            <person name="Andreopoulos W."/>
            <person name="Pangilinan J."/>
            <person name="LaButti K."/>
            <person name="Riley R."/>
            <person name="Lipzen A."/>
            <person name="Clum A."/>
            <person name="Drula E."/>
            <person name="Henrissat B."/>
            <person name="Kohler A."/>
            <person name="Grigoriev I.V."/>
            <person name="Martin F.M."/>
            <person name="Hacquard S."/>
        </authorList>
    </citation>
    <scope>NUCLEOTIDE SEQUENCE</scope>
    <source>
        <strain evidence="5">MPI-CAGE-AT-0016</strain>
    </source>
</reference>
<evidence type="ECO:0000256" key="2">
    <source>
        <dbReference type="SAM" id="MobiDB-lite"/>
    </source>
</evidence>
<dbReference type="InterPro" id="IPR012677">
    <property type="entry name" value="Nucleotide-bd_a/b_plait_sf"/>
</dbReference>
<evidence type="ECO:0000256" key="1">
    <source>
        <dbReference type="PROSITE-ProRule" id="PRU00176"/>
    </source>
</evidence>
<feature type="region of interest" description="Disordered" evidence="2">
    <location>
        <begin position="26"/>
        <end position="160"/>
    </location>
</feature>
<comment type="caution">
    <text evidence="5">The sequence shown here is derived from an EMBL/GenBank/DDBJ whole genome shotgun (WGS) entry which is preliminary data.</text>
</comment>
<dbReference type="EMBL" id="JAGPXD010000004">
    <property type="protein sequence ID" value="KAH7358045.1"/>
    <property type="molecule type" value="Genomic_DNA"/>
</dbReference>
<feature type="domain" description="G-patch" evidence="4">
    <location>
        <begin position="291"/>
        <end position="342"/>
    </location>
</feature>
<organism evidence="5 6">
    <name type="scientific">Plectosphaerella cucumerina</name>
    <dbReference type="NCBI Taxonomy" id="40658"/>
    <lineage>
        <taxon>Eukaryota</taxon>
        <taxon>Fungi</taxon>
        <taxon>Dikarya</taxon>
        <taxon>Ascomycota</taxon>
        <taxon>Pezizomycotina</taxon>
        <taxon>Sordariomycetes</taxon>
        <taxon>Hypocreomycetidae</taxon>
        <taxon>Glomerellales</taxon>
        <taxon>Plectosphaerellaceae</taxon>
        <taxon>Plectosphaerella</taxon>
    </lineage>
</organism>
<dbReference type="FunFam" id="3.30.70.330:FF:000495">
    <property type="entry name" value="Putative G-patch DNA repair protein (Drt111)"/>
    <property type="match status" value="1"/>
</dbReference>
<dbReference type="Proteomes" id="UP000813385">
    <property type="component" value="Unassembled WGS sequence"/>
</dbReference>
<feature type="compositionally biased region" description="Pro residues" evidence="2">
    <location>
        <begin position="210"/>
        <end position="241"/>
    </location>
</feature>
<evidence type="ECO:0000259" key="4">
    <source>
        <dbReference type="PROSITE" id="PS50174"/>
    </source>
</evidence>
<feature type="compositionally biased region" description="Low complexity" evidence="2">
    <location>
        <begin position="83"/>
        <end position="93"/>
    </location>
</feature>
<dbReference type="GO" id="GO:0071011">
    <property type="term" value="C:precatalytic spliceosome"/>
    <property type="evidence" value="ECO:0007669"/>
    <property type="project" value="TreeGrafter"/>
</dbReference>
<dbReference type="GO" id="GO:0045292">
    <property type="term" value="P:mRNA cis splicing, via spliceosome"/>
    <property type="evidence" value="ECO:0007669"/>
    <property type="project" value="InterPro"/>
</dbReference>
<dbReference type="PANTHER" id="PTHR13288">
    <property type="entry name" value="SPLICING FACTOR 45 SPF45"/>
    <property type="match status" value="1"/>
</dbReference>
<feature type="region of interest" description="Disordered" evidence="2">
    <location>
        <begin position="187"/>
        <end position="289"/>
    </location>
</feature>
<dbReference type="PANTHER" id="PTHR13288:SF8">
    <property type="entry name" value="SPLICING FACTOR 45"/>
    <property type="match status" value="1"/>
</dbReference>
<evidence type="ECO:0000313" key="5">
    <source>
        <dbReference type="EMBL" id="KAH7358045.1"/>
    </source>
</evidence>
<dbReference type="Pfam" id="PF00076">
    <property type="entry name" value="RRM_1"/>
    <property type="match status" value="1"/>
</dbReference>
<accession>A0A8K0TA24</accession>
<dbReference type="InterPro" id="IPR040052">
    <property type="entry name" value="RBM17"/>
</dbReference>
<dbReference type="GO" id="GO:0003723">
    <property type="term" value="F:RNA binding"/>
    <property type="evidence" value="ECO:0007669"/>
    <property type="project" value="UniProtKB-UniRule"/>
</dbReference>
<protein>
    <submittedName>
        <fullName evidence="5">G-patch domain-containing protein</fullName>
    </submittedName>
</protein>
<dbReference type="PROSITE" id="PS50174">
    <property type="entry name" value="G_PATCH"/>
    <property type="match status" value="1"/>
</dbReference>
<feature type="compositionally biased region" description="Basic residues" evidence="2">
    <location>
        <begin position="134"/>
        <end position="143"/>
    </location>
</feature>
<feature type="domain" description="RRM" evidence="3">
    <location>
        <begin position="366"/>
        <end position="449"/>
    </location>
</feature>
<gene>
    <name evidence="5" type="ORF">B0T11DRAFT_329897</name>
</gene>